<protein>
    <submittedName>
        <fullName evidence="3">Kinesin motor domain-containing protein</fullName>
    </submittedName>
</protein>
<evidence type="ECO:0000313" key="2">
    <source>
        <dbReference type="Proteomes" id="UP000095283"/>
    </source>
</evidence>
<feature type="region of interest" description="Disordered" evidence="1">
    <location>
        <begin position="1"/>
        <end position="22"/>
    </location>
</feature>
<proteinExistence type="predicted"/>
<name>A0A1I7XJT7_HETBA</name>
<sequence>MNARNARGKNSSKHTNIATSRARRARPVERLCILSELTLPILSQKIKDGDQQYVFSGVKNTNKEAVGKG</sequence>
<dbReference type="Proteomes" id="UP000095283">
    <property type="component" value="Unplaced"/>
</dbReference>
<feature type="compositionally biased region" description="Basic residues" evidence="1">
    <location>
        <begin position="1"/>
        <end position="12"/>
    </location>
</feature>
<reference evidence="3" key="1">
    <citation type="submission" date="2016-11" db="UniProtKB">
        <authorList>
            <consortium name="WormBaseParasite"/>
        </authorList>
    </citation>
    <scope>IDENTIFICATION</scope>
</reference>
<keyword evidence="2" id="KW-1185">Reference proteome</keyword>
<evidence type="ECO:0000256" key="1">
    <source>
        <dbReference type="SAM" id="MobiDB-lite"/>
    </source>
</evidence>
<evidence type="ECO:0000313" key="3">
    <source>
        <dbReference type="WBParaSite" id="Hba_17783"/>
    </source>
</evidence>
<organism evidence="2 3">
    <name type="scientific">Heterorhabditis bacteriophora</name>
    <name type="common">Entomopathogenic nematode worm</name>
    <dbReference type="NCBI Taxonomy" id="37862"/>
    <lineage>
        <taxon>Eukaryota</taxon>
        <taxon>Metazoa</taxon>
        <taxon>Ecdysozoa</taxon>
        <taxon>Nematoda</taxon>
        <taxon>Chromadorea</taxon>
        <taxon>Rhabditida</taxon>
        <taxon>Rhabditina</taxon>
        <taxon>Rhabditomorpha</taxon>
        <taxon>Strongyloidea</taxon>
        <taxon>Heterorhabditidae</taxon>
        <taxon>Heterorhabditis</taxon>
    </lineage>
</organism>
<dbReference type="AlphaFoldDB" id="A0A1I7XJT7"/>
<accession>A0A1I7XJT7</accession>
<dbReference type="WBParaSite" id="Hba_17783">
    <property type="protein sequence ID" value="Hba_17783"/>
    <property type="gene ID" value="Hba_17783"/>
</dbReference>